<evidence type="ECO:0000256" key="5">
    <source>
        <dbReference type="ARBA" id="ARBA00022989"/>
    </source>
</evidence>
<feature type="transmembrane region" description="Helical" evidence="7">
    <location>
        <begin position="580"/>
        <end position="604"/>
    </location>
</feature>
<keyword evidence="6 7" id="KW-0472">Membrane</keyword>
<evidence type="ECO:0000256" key="8">
    <source>
        <dbReference type="SAM" id="SignalP"/>
    </source>
</evidence>
<keyword evidence="5 7" id="KW-1133">Transmembrane helix</keyword>
<name>A0A7J6N0K9_PERCH</name>
<feature type="transmembrane region" description="Helical" evidence="7">
    <location>
        <begin position="547"/>
        <end position="568"/>
    </location>
</feature>
<dbReference type="GO" id="GO:0008273">
    <property type="term" value="F:calcium, potassium:sodium antiporter activity"/>
    <property type="evidence" value="ECO:0007669"/>
    <property type="project" value="TreeGrafter"/>
</dbReference>
<dbReference type="InterPro" id="IPR004837">
    <property type="entry name" value="NaCa_Exmemb"/>
</dbReference>
<evidence type="ECO:0000313" key="11">
    <source>
        <dbReference type="Proteomes" id="UP000591131"/>
    </source>
</evidence>
<feature type="transmembrane region" description="Helical" evidence="7">
    <location>
        <begin position="514"/>
        <end position="535"/>
    </location>
</feature>
<sequence>MSVMRSLLLLVVVLPVLAAIGGGEASVLSEGSGVAPIEDHIAIPEVSSAGIPWFAWLWWLLIAYMFKAQATICDDYFVESIKVVVARYHIPEDVAGATLMALGCNGPELFTNFISIFVTHSDVGIGTIVGSEIFNLLAIIGGSILVAPKLPLWLQKTPFVRDVSFYALSIVLLTITLWDGKVSPVEAWILLTCAALFAFVVAYTRRMTSWVENWMADSLKRPLLDEKAEEGMAGHSNASEVEDGVIRRTFPVKAVVDGNGRVRGIKEKGEELPMDVQVIGPNVVFHLHRASTATSSSTAAEVSPARAEKWNDAQMPISTVPSVGHGSSLHYHHLTPQTPPFLRSHPDWQSEASDSTCVVTPVKFRSVSEGDTLVEMDVPWKDEDNHGSLLTFVIDAESPTEKDRLLGELDTIVKEEEERQFVGGWRPCLNKLRHQLTTTDKEKSATREWLRKLMNIACFPIHFVLALTMGFCDVRDPSKESRWLAGFILSMAWLAVFSYVMCFSSDRITDAFGISSALMGVTVCAVGTSFPNFYASIIMAKAGRSSMAIANALGSNIQNIFIALALPWTIRTMLPRPHPFFVGSEGIFGNVVAMAVTLLVLLALVAKGKFSLDRTAGYILIATYVLYLVFAIWQS</sequence>
<organism evidence="10 11">
    <name type="scientific">Perkinsus chesapeaki</name>
    <name type="common">Clam parasite</name>
    <name type="synonym">Perkinsus andrewsi</name>
    <dbReference type="NCBI Taxonomy" id="330153"/>
    <lineage>
        <taxon>Eukaryota</taxon>
        <taxon>Sar</taxon>
        <taxon>Alveolata</taxon>
        <taxon>Perkinsozoa</taxon>
        <taxon>Perkinsea</taxon>
        <taxon>Perkinsida</taxon>
        <taxon>Perkinsidae</taxon>
        <taxon>Perkinsus</taxon>
    </lineage>
</organism>
<evidence type="ECO:0000256" key="1">
    <source>
        <dbReference type="ARBA" id="ARBA00004141"/>
    </source>
</evidence>
<keyword evidence="4 7" id="KW-0812">Transmembrane</keyword>
<dbReference type="EMBL" id="JAAPAO010000014">
    <property type="protein sequence ID" value="KAF4677429.1"/>
    <property type="molecule type" value="Genomic_DNA"/>
</dbReference>
<dbReference type="InterPro" id="IPR004481">
    <property type="entry name" value="K/Na/Ca-exchanger"/>
</dbReference>
<evidence type="ECO:0000313" key="10">
    <source>
        <dbReference type="EMBL" id="KAF4677429.1"/>
    </source>
</evidence>
<evidence type="ECO:0000256" key="3">
    <source>
        <dbReference type="ARBA" id="ARBA00022449"/>
    </source>
</evidence>
<accession>A0A7J6N0K9</accession>
<dbReference type="PANTHER" id="PTHR10846">
    <property type="entry name" value="SODIUM/POTASSIUM/CALCIUM EXCHANGER"/>
    <property type="match status" value="1"/>
</dbReference>
<evidence type="ECO:0000256" key="4">
    <source>
        <dbReference type="ARBA" id="ARBA00022692"/>
    </source>
</evidence>
<feature type="signal peptide" evidence="8">
    <location>
        <begin position="1"/>
        <end position="18"/>
    </location>
</feature>
<feature type="transmembrane region" description="Helical" evidence="7">
    <location>
        <begin position="453"/>
        <end position="471"/>
    </location>
</feature>
<dbReference type="OrthoDB" id="2127281at2759"/>
<proteinExistence type="inferred from homology"/>
<dbReference type="GO" id="GO:0005262">
    <property type="term" value="F:calcium channel activity"/>
    <property type="evidence" value="ECO:0007669"/>
    <property type="project" value="TreeGrafter"/>
</dbReference>
<evidence type="ECO:0000256" key="2">
    <source>
        <dbReference type="ARBA" id="ARBA00005364"/>
    </source>
</evidence>
<keyword evidence="3" id="KW-0050">Antiport</keyword>
<feature type="transmembrane region" description="Helical" evidence="7">
    <location>
        <begin position="616"/>
        <end position="633"/>
    </location>
</feature>
<dbReference type="GO" id="GO:0006874">
    <property type="term" value="P:intracellular calcium ion homeostasis"/>
    <property type="evidence" value="ECO:0007669"/>
    <property type="project" value="TreeGrafter"/>
</dbReference>
<feature type="chain" id="PRO_5029848331" description="Sodium/calcium exchanger membrane region domain-containing protein" evidence="8">
    <location>
        <begin position="19"/>
        <end position="635"/>
    </location>
</feature>
<dbReference type="GO" id="GO:0005886">
    <property type="term" value="C:plasma membrane"/>
    <property type="evidence" value="ECO:0007669"/>
    <property type="project" value="TreeGrafter"/>
</dbReference>
<feature type="transmembrane region" description="Helical" evidence="7">
    <location>
        <begin position="483"/>
        <end position="502"/>
    </location>
</feature>
<dbReference type="NCBIfam" id="TIGR00367">
    <property type="entry name" value="calcium/sodium antiporter"/>
    <property type="match status" value="1"/>
</dbReference>
<dbReference type="Pfam" id="PF01699">
    <property type="entry name" value="Na_Ca_ex"/>
    <property type="match status" value="2"/>
</dbReference>
<gene>
    <name evidence="10" type="ORF">FOL47_001641</name>
</gene>
<feature type="domain" description="Sodium/calcium exchanger membrane region" evidence="9">
    <location>
        <begin position="60"/>
        <end position="201"/>
    </location>
</feature>
<keyword evidence="3" id="KW-0813">Transport</keyword>
<comment type="similarity">
    <text evidence="2">Belongs to the Ca(2+):cation antiporter (CaCA) (TC 2.A.19) family. SLC24A subfamily.</text>
</comment>
<evidence type="ECO:0000256" key="6">
    <source>
        <dbReference type="ARBA" id="ARBA00023136"/>
    </source>
</evidence>
<dbReference type="PANTHER" id="PTHR10846:SF73">
    <property type="entry name" value="SODIUM_CALCIUM EXCHANGER MEMBRANE REGION DOMAIN-CONTAINING PROTEIN"/>
    <property type="match status" value="1"/>
</dbReference>
<comment type="subcellular location">
    <subcellularLocation>
        <location evidence="1">Membrane</location>
        <topology evidence="1">Multi-pass membrane protein</topology>
    </subcellularLocation>
</comment>
<feature type="transmembrane region" description="Helical" evidence="7">
    <location>
        <begin position="184"/>
        <end position="203"/>
    </location>
</feature>
<comment type="caution">
    <text evidence="10">The sequence shown here is derived from an EMBL/GenBank/DDBJ whole genome shotgun (WGS) entry which is preliminary data.</text>
</comment>
<protein>
    <recommendedName>
        <fullName evidence="9">Sodium/calcium exchanger membrane region domain-containing protein</fullName>
    </recommendedName>
</protein>
<evidence type="ECO:0000256" key="7">
    <source>
        <dbReference type="SAM" id="Phobius"/>
    </source>
</evidence>
<dbReference type="Proteomes" id="UP000591131">
    <property type="component" value="Unassembled WGS sequence"/>
</dbReference>
<dbReference type="InterPro" id="IPR044880">
    <property type="entry name" value="NCX_ion-bd_dom_sf"/>
</dbReference>
<dbReference type="Gene3D" id="1.20.1420.30">
    <property type="entry name" value="NCX, central ion-binding region"/>
    <property type="match status" value="2"/>
</dbReference>
<keyword evidence="8" id="KW-0732">Signal</keyword>
<dbReference type="AlphaFoldDB" id="A0A7J6N0K9"/>
<evidence type="ECO:0000259" key="9">
    <source>
        <dbReference type="Pfam" id="PF01699"/>
    </source>
</evidence>
<keyword evidence="11" id="KW-1185">Reference proteome</keyword>
<feature type="domain" description="Sodium/calcium exchanger membrane region" evidence="9">
    <location>
        <begin position="484"/>
        <end position="633"/>
    </location>
</feature>
<feature type="transmembrane region" description="Helical" evidence="7">
    <location>
        <begin position="159"/>
        <end position="178"/>
    </location>
</feature>
<feature type="transmembrane region" description="Helical" evidence="7">
    <location>
        <begin position="49"/>
        <end position="66"/>
    </location>
</feature>
<reference evidence="10 11" key="1">
    <citation type="submission" date="2020-04" db="EMBL/GenBank/DDBJ databases">
        <title>Perkinsus chesapeaki whole genome sequence.</title>
        <authorList>
            <person name="Bogema D.R."/>
        </authorList>
    </citation>
    <scope>NUCLEOTIDE SEQUENCE [LARGE SCALE GENOMIC DNA]</scope>
    <source>
        <strain evidence="10">ATCC PRA-425</strain>
    </source>
</reference>